<keyword evidence="5" id="KW-1185">Reference proteome</keyword>
<dbReference type="InterPro" id="IPR009293">
    <property type="entry name" value="UPF0478"/>
</dbReference>
<feature type="compositionally biased region" description="Basic and acidic residues" evidence="2">
    <location>
        <begin position="127"/>
        <end position="142"/>
    </location>
</feature>
<protein>
    <submittedName>
        <fullName evidence="4">DUF948 domain-containing protein</fullName>
    </submittedName>
</protein>
<evidence type="ECO:0000256" key="3">
    <source>
        <dbReference type="SAM" id="Phobius"/>
    </source>
</evidence>
<dbReference type="PANTHER" id="PTHR40070">
    <property type="entry name" value="UPF0478 PROTEIN YTXG"/>
    <property type="match status" value="1"/>
</dbReference>
<keyword evidence="1" id="KW-0175">Coiled coil</keyword>
<gene>
    <name evidence="4" type="ORF">JF544_08195</name>
</gene>
<keyword evidence="3" id="KW-1133">Transmembrane helix</keyword>
<evidence type="ECO:0000256" key="1">
    <source>
        <dbReference type="SAM" id="Coils"/>
    </source>
</evidence>
<evidence type="ECO:0000256" key="2">
    <source>
        <dbReference type="SAM" id="MobiDB-lite"/>
    </source>
</evidence>
<feature type="transmembrane region" description="Helical" evidence="3">
    <location>
        <begin position="29"/>
        <end position="50"/>
    </location>
</feature>
<feature type="region of interest" description="Disordered" evidence="2">
    <location>
        <begin position="122"/>
        <end position="151"/>
    </location>
</feature>
<organism evidence="4 5">
    <name type="scientific">Halobacillus kuroshimensis</name>
    <dbReference type="NCBI Taxonomy" id="302481"/>
    <lineage>
        <taxon>Bacteria</taxon>
        <taxon>Bacillati</taxon>
        <taxon>Bacillota</taxon>
        <taxon>Bacilli</taxon>
        <taxon>Bacillales</taxon>
        <taxon>Bacillaceae</taxon>
        <taxon>Halobacillus</taxon>
    </lineage>
</organism>
<dbReference type="EMBL" id="JAEKJY010000002">
    <property type="protein sequence ID" value="MBN8235229.1"/>
    <property type="molecule type" value="Genomic_DNA"/>
</dbReference>
<evidence type="ECO:0000313" key="5">
    <source>
        <dbReference type="Proteomes" id="UP000663970"/>
    </source>
</evidence>
<sequence length="151" mass="17125">MEHRHLPDNRNVRTSPSIDLERRREVISIIEWSVSIAAVGFICLVIFLIFTLRKLMATLTETKETLSDARKSVNSITDEAEELIHEANKISADVKGKMEAVDPSIDSVHDMGDMIHDVTSSIKRTALQKEDRKTNDSKDKQKSKPVQIKLK</sequence>
<dbReference type="RefSeq" id="WP_206933654.1">
    <property type="nucleotide sequence ID" value="NZ_JAEKJY010000002.1"/>
</dbReference>
<dbReference type="PANTHER" id="PTHR40070:SF1">
    <property type="entry name" value="UPF0478 PROTEIN YTXG"/>
    <property type="match status" value="1"/>
</dbReference>
<name>A0ABS3DV59_9BACI</name>
<feature type="coiled-coil region" evidence="1">
    <location>
        <begin position="52"/>
        <end position="86"/>
    </location>
</feature>
<comment type="caution">
    <text evidence="4">The sequence shown here is derived from an EMBL/GenBank/DDBJ whole genome shotgun (WGS) entry which is preliminary data.</text>
</comment>
<keyword evidence="3" id="KW-0472">Membrane</keyword>
<evidence type="ECO:0000313" key="4">
    <source>
        <dbReference type="EMBL" id="MBN8235229.1"/>
    </source>
</evidence>
<accession>A0ABS3DV59</accession>
<reference evidence="4 5" key="1">
    <citation type="submission" date="2020-12" db="EMBL/GenBank/DDBJ databases">
        <title>Oil enriched cultivation method for isolating marine PHA-producing bacteria.</title>
        <authorList>
            <person name="Zheng W."/>
            <person name="Yu S."/>
            <person name="Huang Y."/>
        </authorList>
    </citation>
    <scope>NUCLEOTIDE SEQUENCE [LARGE SCALE GENOMIC DNA]</scope>
    <source>
        <strain evidence="4 5">SY-2-6</strain>
    </source>
</reference>
<dbReference type="Pfam" id="PF06103">
    <property type="entry name" value="DUF948"/>
    <property type="match status" value="1"/>
</dbReference>
<keyword evidence="3" id="KW-0812">Transmembrane</keyword>
<proteinExistence type="predicted"/>
<dbReference type="Proteomes" id="UP000663970">
    <property type="component" value="Unassembled WGS sequence"/>
</dbReference>